<evidence type="ECO:0000259" key="7">
    <source>
        <dbReference type="Pfam" id="PF00891"/>
    </source>
</evidence>
<keyword evidence="2" id="KW-0808">Transferase</keyword>
<dbReference type="InterPro" id="IPR036390">
    <property type="entry name" value="WH_DNA-bd_sf"/>
</dbReference>
<dbReference type="GO" id="GO:0032259">
    <property type="term" value="P:methylation"/>
    <property type="evidence" value="ECO:0007669"/>
    <property type="project" value="UniProtKB-KW"/>
</dbReference>
<dbReference type="SUPFAM" id="SSF53335">
    <property type="entry name" value="S-adenosyl-L-methionine-dependent methyltransferases"/>
    <property type="match status" value="1"/>
</dbReference>
<reference evidence="9 10" key="1">
    <citation type="journal article" date="2017" name="Plant Biotechnol. J.">
        <title>A comprehensive draft genome sequence for lupin (Lupinus angustifolius), an emerging health food: insights into plant-microbe interactions and legume evolution.</title>
        <authorList>
            <person name="Hane J.K."/>
            <person name="Ming Y."/>
            <person name="Kamphuis L.G."/>
            <person name="Nelson M.N."/>
            <person name="Garg G."/>
            <person name="Atkins C.A."/>
            <person name="Bayer P.E."/>
            <person name="Bravo A."/>
            <person name="Bringans S."/>
            <person name="Cannon S."/>
            <person name="Edwards D."/>
            <person name="Foley R."/>
            <person name="Gao L.L."/>
            <person name="Harrison M.J."/>
            <person name="Huang W."/>
            <person name="Hurgobin B."/>
            <person name="Li S."/>
            <person name="Liu C.W."/>
            <person name="McGrath A."/>
            <person name="Morahan G."/>
            <person name="Murray J."/>
            <person name="Weller J."/>
            <person name="Jian J."/>
            <person name="Singh K.B."/>
        </authorList>
    </citation>
    <scope>NUCLEOTIDE SEQUENCE [LARGE SCALE GENOMIC DNA]</scope>
    <source>
        <strain evidence="10">cv. Tanjil</strain>
        <tissue evidence="9">Whole plant</tissue>
    </source>
</reference>
<feature type="domain" description="O-methyltransferase C-terminal" evidence="7">
    <location>
        <begin position="133"/>
        <end position="341"/>
    </location>
</feature>
<organism evidence="9 10">
    <name type="scientific">Lupinus angustifolius</name>
    <name type="common">Narrow-leaved blue lupine</name>
    <dbReference type="NCBI Taxonomy" id="3871"/>
    <lineage>
        <taxon>Eukaryota</taxon>
        <taxon>Viridiplantae</taxon>
        <taxon>Streptophyta</taxon>
        <taxon>Embryophyta</taxon>
        <taxon>Tracheophyta</taxon>
        <taxon>Spermatophyta</taxon>
        <taxon>Magnoliopsida</taxon>
        <taxon>eudicotyledons</taxon>
        <taxon>Gunneridae</taxon>
        <taxon>Pentapetalae</taxon>
        <taxon>rosids</taxon>
        <taxon>fabids</taxon>
        <taxon>Fabales</taxon>
        <taxon>Fabaceae</taxon>
        <taxon>Papilionoideae</taxon>
        <taxon>50 kb inversion clade</taxon>
        <taxon>genistoids sensu lato</taxon>
        <taxon>core genistoids</taxon>
        <taxon>Genisteae</taxon>
        <taxon>Lupinus</taxon>
    </lineage>
</organism>
<protein>
    <recommendedName>
        <fullName evidence="5">isoflavone 7-O-methyltransferase</fullName>
        <ecNumber evidence="5">2.1.1.150</ecNumber>
    </recommendedName>
</protein>
<dbReference type="Gene3D" id="1.10.10.10">
    <property type="entry name" value="Winged helix-like DNA-binding domain superfamily/Winged helix DNA-binding domain"/>
    <property type="match status" value="1"/>
</dbReference>
<name>A0A1J7HC45_LUPAN</name>
<evidence type="ECO:0000256" key="6">
    <source>
        <dbReference type="PIRSR" id="PIRSR005739-1"/>
    </source>
</evidence>
<dbReference type="FunFam" id="1.10.10.10:FF:000213">
    <property type="entry name" value="Coniferyl alcohol 9-O-methyltransferase"/>
    <property type="match status" value="1"/>
</dbReference>
<dbReference type="Gramene" id="OIW10400">
    <property type="protein sequence ID" value="OIW10400"/>
    <property type="gene ID" value="TanjilG_05548"/>
</dbReference>
<keyword evidence="1" id="KW-0489">Methyltransferase</keyword>
<dbReference type="Pfam" id="PF08100">
    <property type="entry name" value="Dimerisation"/>
    <property type="match status" value="1"/>
</dbReference>
<proteinExistence type="predicted"/>
<evidence type="ECO:0000256" key="5">
    <source>
        <dbReference type="ARBA" id="ARBA00066355"/>
    </source>
</evidence>
<dbReference type="InterPro" id="IPR016461">
    <property type="entry name" value="COMT-like"/>
</dbReference>
<dbReference type="AlphaFoldDB" id="A0A1J7HC45"/>
<keyword evidence="3" id="KW-0949">S-adenosyl-L-methionine</keyword>
<dbReference type="Gene3D" id="3.40.50.150">
    <property type="entry name" value="Vaccinia Virus protein VP39"/>
    <property type="match status" value="1"/>
</dbReference>
<evidence type="ECO:0000313" key="10">
    <source>
        <dbReference type="Proteomes" id="UP000188354"/>
    </source>
</evidence>
<dbReference type="PANTHER" id="PTHR11746">
    <property type="entry name" value="O-METHYLTRANSFERASE"/>
    <property type="match status" value="1"/>
</dbReference>
<keyword evidence="10" id="KW-1185">Reference proteome</keyword>
<evidence type="ECO:0000313" key="9">
    <source>
        <dbReference type="EMBL" id="OIW10400.1"/>
    </source>
</evidence>
<dbReference type="Pfam" id="PF00891">
    <property type="entry name" value="Methyltransf_2"/>
    <property type="match status" value="1"/>
</dbReference>
<dbReference type="FunFam" id="3.40.50.150:FF:000057">
    <property type="entry name" value="O-methyltransferase ZRP4"/>
    <property type="match status" value="1"/>
</dbReference>
<dbReference type="InterPro" id="IPR012967">
    <property type="entry name" value="COMT_dimerisation"/>
</dbReference>
<evidence type="ECO:0000256" key="3">
    <source>
        <dbReference type="ARBA" id="ARBA00022691"/>
    </source>
</evidence>
<evidence type="ECO:0000256" key="4">
    <source>
        <dbReference type="ARBA" id="ARBA00050968"/>
    </source>
</evidence>
<dbReference type="GO" id="GO:0046983">
    <property type="term" value="F:protein dimerization activity"/>
    <property type="evidence" value="ECO:0007669"/>
    <property type="project" value="InterPro"/>
</dbReference>
<dbReference type="Proteomes" id="UP000188354">
    <property type="component" value="Chromosome LG06"/>
</dbReference>
<dbReference type="OMA" id="FHIMEDE"/>
<dbReference type="GO" id="GO:0033800">
    <property type="term" value="F:isoflavone 7-O-methyltransferase activity"/>
    <property type="evidence" value="ECO:0007669"/>
    <property type="project" value="UniProtKB-EC"/>
</dbReference>
<dbReference type="EMBL" id="CM007366">
    <property type="protein sequence ID" value="OIW10400.1"/>
    <property type="molecule type" value="Genomic_DNA"/>
</dbReference>
<dbReference type="EC" id="2.1.1.150" evidence="5"/>
<comment type="catalytic activity">
    <reaction evidence="4">
        <text>a 7-hydroxyisoflavone + S-adenosyl-L-methionine = a 7-methoxyisoflavone + S-adenosyl-L-homocysteine + H(+)</text>
        <dbReference type="Rhea" id="RHEA:17933"/>
        <dbReference type="ChEBI" id="CHEBI:15378"/>
        <dbReference type="ChEBI" id="CHEBI:55465"/>
        <dbReference type="ChEBI" id="CHEBI:57856"/>
        <dbReference type="ChEBI" id="CHEBI:59789"/>
        <dbReference type="ChEBI" id="CHEBI:140356"/>
        <dbReference type="EC" id="2.1.1.150"/>
    </reaction>
</comment>
<dbReference type="InterPro" id="IPR036388">
    <property type="entry name" value="WH-like_DNA-bd_sf"/>
</dbReference>
<dbReference type="CDD" id="cd02440">
    <property type="entry name" value="AdoMet_MTases"/>
    <property type="match status" value="1"/>
</dbReference>
<dbReference type="KEGG" id="lang:109350006"/>
<evidence type="ECO:0000256" key="1">
    <source>
        <dbReference type="ARBA" id="ARBA00022603"/>
    </source>
</evidence>
<accession>A0A1J7HC45</accession>
<evidence type="ECO:0000259" key="8">
    <source>
        <dbReference type="Pfam" id="PF08100"/>
    </source>
</evidence>
<dbReference type="GO" id="GO:0009717">
    <property type="term" value="P:isoflavonoid biosynthetic process"/>
    <property type="evidence" value="ECO:0007669"/>
    <property type="project" value="UniProtKB-ARBA"/>
</dbReference>
<sequence>MASDNNGYSASELFQAQVHLHRHIQNHLTTQCIKWAIELGIPDIIHNHAQPITLPHLVLALQVPQAKVACVQRLMRLLAHNNFFFITKIIDTNAEAKDAYSLTPSSQLLVKGSDQSLLSMVQLMTNQTLCDMFNHLGKWTFTEENTLVETALGSESFWDYMQQNPTLLTLFNEGMESDSSLVRLGLRDCKFVFEGLDSLVDVGGGTGNTAKFISEAFPNLKYIVLDLPQVVTGIAGSNNLTFVGGNMFKSIPQADAVLLKWVLHDWSDDDCIKILKNCKEAISSKDKQGKVIIIDTVINEKQDEHGVTEVKLFFDIAMMAIHNGKERDENDWKGLFKKAGFTNYKIFPTFGFRSLIELFP</sequence>
<dbReference type="PIRSF" id="PIRSF005739">
    <property type="entry name" value="O-mtase"/>
    <property type="match status" value="1"/>
</dbReference>
<dbReference type="STRING" id="3871.A0A1J7HC45"/>
<feature type="active site" description="Proton acceptor" evidence="6">
    <location>
        <position position="264"/>
    </location>
</feature>
<feature type="domain" description="O-methyltransferase dimerisation" evidence="8">
    <location>
        <begin position="22"/>
        <end position="111"/>
    </location>
</feature>
<dbReference type="PROSITE" id="PS51683">
    <property type="entry name" value="SAM_OMT_II"/>
    <property type="match status" value="1"/>
</dbReference>
<dbReference type="InterPro" id="IPR001077">
    <property type="entry name" value="COMT_C"/>
</dbReference>
<gene>
    <name evidence="9" type="ORF">TanjilG_05548</name>
</gene>
<dbReference type="InterPro" id="IPR029063">
    <property type="entry name" value="SAM-dependent_MTases_sf"/>
</dbReference>
<dbReference type="SUPFAM" id="SSF46785">
    <property type="entry name" value="Winged helix' DNA-binding domain"/>
    <property type="match status" value="1"/>
</dbReference>
<dbReference type="OrthoDB" id="2410195at2759"/>
<evidence type="ECO:0000256" key="2">
    <source>
        <dbReference type="ARBA" id="ARBA00022679"/>
    </source>
</evidence>